<sequence length="292" mass="31987">MPRSALSQPDLPYVVTRPRHWLSGVIFASPHSGHDYPDWFLQGTRLPIQTLRSSEDAFIDRLIAPATAFGAVTLAARIPRCIVDLNRGADEIDPLVVRGVPRHPLNQRTLAGLGVIPRVVSQGRVIHDRQIDRAEADRRIDACWRPYHAALSGLIAQARARFGQAILIDMHSMPHDALSHLQGTRPDMVLGNRHGLSAAARISDAVSAAVEAEGWTLRRNAPFSGAYICSAYGRPAQNVHVVQLEIDRSLYMDEATITPRPDFDDFAARIARVIGRLSGLGQDQSGGRVAAE</sequence>
<dbReference type="InterPro" id="IPR007709">
    <property type="entry name" value="N-FG_amidohydro"/>
</dbReference>
<dbReference type="SUPFAM" id="SSF53187">
    <property type="entry name" value="Zn-dependent exopeptidases"/>
    <property type="match status" value="1"/>
</dbReference>
<dbReference type="EMBL" id="VDDC01000007">
    <property type="protein sequence ID" value="TNH40678.1"/>
    <property type="molecule type" value="Genomic_DNA"/>
</dbReference>
<keyword evidence="2" id="KW-1185">Reference proteome</keyword>
<evidence type="ECO:0000313" key="1">
    <source>
        <dbReference type="EMBL" id="TNH40678.1"/>
    </source>
</evidence>
<protein>
    <submittedName>
        <fullName evidence="1">N-formylglutamate amidohydrolase</fullName>
    </submittedName>
</protein>
<keyword evidence="1" id="KW-0378">Hydrolase</keyword>
<organism evidence="1 2">
    <name type="scientific">Paracoccus haeundaensis</name>
    <dbReference type="NCBI Taxonomy" id="225362"/>
    <lineage>
        <taxon>Bacteria</taxon>
        <taxon>Pseudomonadati</taxon>
        <taxon>Pseudomonadota</taxon>
        <taxon>Alphaproteobacteria</taxon>
        <taxon>Rhodobacterales</taxon>
        <taxon>Paracoccaceae</taxon>
        <taxon>Paracoccus</taxon>
    </lineage>
</organism>
<dbReference type="GO" id="GO:0016787">
    <property type="term" value="F:hydrolase activity"/>
    <property type="evidence" value="ECO:0007669"/>
    <property type="project" value="UniProtKB-KW"/>
</dbReference>
<dbReference type="Proteomes" id="UP000304880">
    <property type="component" value="Unassembled WGS sequence"/>
</dbReference>
<dbReference type="Pfam" id="PF05013">
    <property type="entry name" value="FGase"/>
    <property type="match status" value="1"/>
</dbReference>
<gene>
    <name evidence="1" type="ORF">FHD67_03415</name>
</gene>
<evidence type="ECO:0000313" key="2">
    <source>
        <dbReference type="Proteomes" id="UP000304880"/>
    </source>
</evidence>
<dbReference type="Gene3D" id="3.40.630.40">
    <property type="entry name" value="Zn-dependent exopeptidases"/>
    <property type="match status" value="1"/>
</dbReference>
<reference evidence="1 2" key="1">
    <citation type="submission" date="2019-06" db="EMBL/GenBank/DDBJ databases">
        <authorList>
            <person name="Li J."/>
        </authorList>
    </citation>
    <scope>NUCLEOTIDE SEQUENCE [LARGE SCALE GENOMIC DNA]</scope>
    <source>
        <strain evidence="1 2">CGMCC 1.8012</strain>
    </source>
</reference>
<comment type="caution">
    <text evidence="1">The sequence shown here is derived from an EMBL/GenBank/DDBJ whole genome shotgun (WGS) entry which is preliminary data.</text>
</comment>
<name>A0A5C4R9T6_9RHOB</name>
<proteinExistence type="predicted"/>
<accession>A0A5C4R9T6</accession>
<dbReference type="AlphaFoldDB" id="A0A5C4R9T6"/>